<dbReference type="GO" id="GO:0004674">
    <property type="term" value="F:protein serine/threonine kinase activity"/>
    <property type="evidence" value="ECO:0007669"/>
    <property type="project" value="TreeGrafter"/>
</dbReference>
<dbReference type="HOGENOM" id="CLU_368888_0_0_1"/>
<dbReference type="GO" id="GO:0000226">
    <property type="term" value="P:microtubule cytoskeleton organization"/>
    <property type="evidence" value="ECO:0007669"/>
    <property type="project" value="TreeGrafter"/>
</dbReference>
<dbReference type="OMA" id="HEMIGSK"/>
<feature type="region of interest" description="Disordered" evidence="4">
    <location>
        <begin position="361"/>
        <end position="395"/>
    </location>
</feature>
<feature type="region of interest" description="Disordered" evidence="4">
    <location>
        <begin position="507"/>
        <end position="755"/>
    </location>
</feature>
<dbReference type="InParanoid" id="K1VX34"/>
<dbReference type="PANTHER" id="PTHR24346:SF76">
    <property type="entry name" value="NON-SPECIFIC SERINE_THREONINE PROTEIN KINASE"/>
    <property type="match status" value="1"/>
</dbReference>
<proteinExistence type="predicted"/>
<dbReference type="InterPro" id="IPR011009">
    <property type="entry name" value="Kinase-like_dom_sf"/>
</dbReference>
<dbReference type="InterPro" id="IPR017441">
    <property type="entry name" value="Protein_kinase_ATP_BS"/>
</dbReference>
<dbReference type="STRING" id="1220162.K1VX34"/>
<dbReference type="InterPro" id="IPR000719">
    <property type="entry name" value="Prot_kinase_dom"/>
</dbReference>
<dbReference type="GO" id="GO:0035556">
    <property type="term" value="P:intracellular signal transduction"/>
    <property type="evidence" value="ECO:0007669"/>
    <property type="project" value="TreeGrafter"/>
</dbReference>
<evidence type="ECO:0000256" key="2">
    <source>
        <dbReference type="ARBA" id="ARBA00022840"/>
    </source>
</evidence>
<organism evidence="6 7">
    <name type="scientific">Trichosporon asahii var. asahii (strain CBS 8904)</name>
    <name type="common">Yeast</name>
    <dbReference type="NCBI Taxonomy" id="1220162"/>
    <lineage>
        <taxon>Eukaryota</taxon>
        <taxon>Fungi</taxon>
        <taxon>Dikarya</taxon>
        <taxon>Basidiomycota</taxon>
        <taxon>Agaricomycotina</taxon>
        <taxon>Tremellomycetes</taxon>
        <taxon>Trichosporonales</taxon>
        <taxon>Trichosporonaceae</taxon>
        <taxon>Trichosporon</taxon>
    </lineage>
</organism>
<dbReference type="InterPro" id="IPR008271">
    <property type="entry name" value="Ser/Thr_kinase_AS"/>
</dbReference>
<feature type="compositionally biased region" description="Basic and acidic residues" evidence="4">
    <location>
        <begin position="617"/>
        <end position="630"/>
    </location>
</feature>
<dbReference type="EMBL" id="AMBO01000146">
    <property type="protein sequence ID" value="EKD05071.1"/>
    <property type="molecule type" value="Genomic_DNA"/>
</dbReference>
<feature type="compositionally biased region" description="Basic residues" evidence="4">
    <location>
        <begin position="516"/>
        <end position="525"/>
    </location>
</feature>
<dbReference type="PROSITE" id="PS50011">
    <property type="entry name" value="PROTEIN_KINASE_DOM"/>
    <property type="match status" value="1"/>
</dbReference>
<evidence type="ECO:0000313" key="6">
    <source>
        <dbReference type="EMBL" id="EKD05071.1"/>
    </source>
</evidence>
<evidence type="ECO:0000256" key="3">
    <source>
        <dbReference type="PROSITE-ProRule" id="PRU10141"/>
    </source>
</evidence>
<name>K1VX34_TRIAC</name>
<dbReference type="eggNOG" id="KOG0586">
    <property type="taxonomic scope" value="Eukaryota"/>
</dbReference>
<feature type="compositionally biased region" description="Low complexity" evidence="4">
    <location>
        <begin position="90"/>
        <end position="104"/>
    </location>
</feature>
<protein>
    <recommendedName>
        <fullName evidence="5">Protein kinase domain-containing protein</fullName>
    </recommendedName>
</protein>
<dbReference type="GO" id="GO:0005737">
    <property type="term" value="C:cytoplasm"/>
    <property type="evidence" value="ECO:0007669"/>
    <property type="project" value="TreeGrafter"/>
</dbReference>
<gene>
    <name evidence="6" type="ORF">A1Q2_00615</name>
</gene>
<keyword evidence="2 3" id="KW-0067">ATP-binding</keyword>
<dbReference type="Proteomes" id="UP000006757">
    <property type="component" value="Unassembled WGS sequence"/>
</dbReference>
<comment type="caution">
    <text evidence="6">The sequence shown here is derived from an EMBL/GenBank/DDBJ whole genome shotgun (WGS) entry which is preliminary data.</text>
</comment>
<feature type="domain" description="Protein kinase" evidence="5">
    <location>
        <begin position="205"/>
        <end position="507"/>
    </location>
</feature>
<feature type="region of interest" description="Disordered" evidence="4">
    <location>
        <begin position="90"/>
        <end position="113"/>
    </location>
</feature>
<dbReference type="PROSITE" id="PS00107">
    <property type="entry name" value="PROTEIN_KINASE_ATP"/>
    <property type="match status" value="1"/>
</dbReference>
<dbReference type="SMART" id="SM00220">
    <property type="entry name" value="S_TKc"/>
    <property type="match status" value="1"/>
</dbReference>
<evidence type="ECO:0000256" key="1">
    <source>
        <dbReference type="ARBA" id="ARBA00022741"/>
    </source>
</evidence>
<dbReference type="Gene3D" id="1.10.510.10">
    <property type="entry name" value="Transferase(Phosphotransferase) domain 1"/>
    <property type="match status" value="1"/>
</dbReference>
<keyword evidence="1 3" id="KW-0547">Nucleotide-binding</keyword>
<dbReference type="PANTHER" id="PTHR24346">
    <property type="entry name" value="MAP/MICROTUBULE AFFINITY-REGULATING KINASE"/>
    <property type="match status" value="1"/>
</dbReference>
<dbReference type="GO" id="GO:0005524">
    <property type="term" value="F:ATP binding"/>
    <property type="evidence" value="ECO:0007669"/>
    <property type="project" value="UniProtKB-UniRule"/>
</dbReference>
<dbReference type="SUPFAM" id="SSF56112">
    <property type="entry name" value="Protein kinase-like (PK-like)"/>
    <property type="match status" value="1"/>
</dbReference>
<dbReference type="PROSITE" id="PS00108">
    <property type="entry name" value="PROTEIN_KINASE_ST"/>
    <property type="match status" value="1"/>
</dbReference>
<feature type="binding site" evidence="3">
    <location>
        <position position="234"/>
    </location>
    <ligand>
        <name>ATP</name>
        <dbReference type="ChEBI" id="CHEBI:30616"/>
    </ligand>
</feature>
<feature type="compositionally biased region" description="Polar residues" evidence="4">
    <location>
        <begin position="642"/>
        <end position="655"/>
    </location>
</feature>
<sequence>MLQGSTPRRVSSPAANFFAQINGTASSAPSVASDDTNDVASAASEDVNAQHQYAGLGPAFANAHVRRTQSLRSPMRPHDHAGLSSFATASNNLSSQHDSPSSSHYTPPAAASHPLFSHHAIPLSHRQSFSTPQHAPITRTFSPAMTVMSDPGPNDIPEVVVPSPPSSVASGPFSPASAFLSSFSSRGSVSGDVAPDAQGARVLNYTLGKILGRGGFSTVRQAIHVDTGDVLACKIVKRDDLSDMSGSLERFEDEVRIWKDLPHHPALLPLLEMHRTSFATFLLMPFLPGGSLLEVIRREGHGEKTARKWFPGVVAAVAALHEGFEGFEGHMMHGDLKLDNFIVDSHGVVRLGDFGMAQKIEKTDPSSRGSTTPRHLGVTPTHRRMASRSPSRRRETVAASLVNEEGTQVCPSASLPYAPPELLLPPPAPPALSRDVWAVGVILYALLAGKLPFVDAFDPRLQMKILRGQFDEPDGLGHEWCEALHNTMHRYPERRWTIGQVRASDAVTGWREVKSRSRSRSRARGNVHPAHIRGTSHSGSVLDSPIDIWDRGRARGMHLGGDRSRSQSGNRSRQSSRPGRDPNHPRTREASRTRDPQPHDFVREVPGSGGRTGLARTPDEKVLMDLDAMHITRGRSRGRNAPGTSSSSPASQRNSLIMPDMTEISPTGRGASTPRRPHSMHEAGTPENRARSKTRFDPGTQSRGSRKGSPAEPHPPTYGSELYLVEEEERGRRGRSPATRGRLAANRSKSRGRLD</sequence>
<dbReference type="OrthoDB" id="4062651at2759"/>
<accession>K1VX34</accession>
<evidence type="ECO:0000256" key="4">
    <source>
        <dbReference type="SAM" id="MobiDB-lite"/>
    </source>
</evidence>
<keyword evidence="7" id="KW-1185">Reference proteome</keyword>
<dbReference type="AlphaFoldDB" id="K1VX34"/>
<evidence type="ECO:0000313" key="7">
    <source>
        <dbReference type="Proteomes" id="UP000006757"/>
    </source>
</evidence>
<feature type="compositionally biased region" description="Low complexity" evidence="4">
    <location>
        <begin position="566"/>
        <end position="577"/>
    </location>
</feature>
<dbReference type="Pfam" id="PF00069">
    <property type="entry name" value="Pkinase"/>
    <property type="match status" value="1"/>
</dbReference>
<reference evidence="6 7" key="1">
    <citation type="journal article" date="2012" name="Eukaryot. Cell">
        <title>Genome sequence of the Trichosporon asahii environmental strain CBS 8904.</title>
        <authorList>
            <person name="Yang R.Y."/>
            <person name="Li H.T."/>
            <person name="Zhu H."/>
            <person name="Zhou G.P."/>
            <person name="Wang M."/>
            <person name="Wang L."/>
        </authorList>
    </citation>
    <scope>NUCLEOTIDE SEQUENCE [LARGE SCALE GENOMIC DNA]</scope>
    <source>
        <strain evidence="6 7">CBS 8904</strain>
    </source>
</reference>
<feature type="compositionally biased region" description="Basic and acidic residues" evidence="4">
    <location>
        <begin position="578"/>
        <end position="603"/>
    </location>
</feature>
<evidence type="ECO:0000259" key="5">
    <source>
        <dbReference type="PROSITE" id="PS50011"/>
    </source>
</evidence>